<dbReference type="SUPFAM" id="SSF57716">
    <property type="entry name" value="Glucocorticoid receptor-like (DNA-binding domain)"/>
    <property type="match status" value="2"/>
</dbReference>
<evidence type="ECO:0000256" key="4">
    <source>
        <dbReference type="ARBA" id="ARBA00022833"/>
    </source>
</evidence>
<evidence type="ECO:0000256" key="5">
    <source>
        <dbReference type="ARBA" id="ARBA00023038"/>
    </source>
</evidence>
<dbReference type="EMBL" id="JH431916">
    <property type="status" value="NOT_ANNOTATED_CDS"/>
    <property type="molecule type" value="Genomic_DNA"/>
</dbReference>
<dbReference type="GO" id="GO:0005634">
    <property type="term" value="C:nucleus"/>
    <property type="evidence" value="ECO:0007669"/>
    <property type="project" value="UniProtKB-SubCell"/>
</dbReference>
<keyword evidence="6" id="KW-0238">DNA-binding</keyword>
<dbReference type="InterPro" id="IPR050945">
    <property type="entry name" value="LMO_RBTN_TF"/>
</dbReference>
<dbReference type="eggNOG" id="KOG0490">
    <property type="taxonomic scope" value="Eukaryota"/>
</dbReference>
<keyword evidence="5 9" id="KW-0440">LIM domain</keyword>
<evidence type="ECO:0000256" key="3">
    <source>
        <dbReference type="ARBA" id="ARBA00022737"/>
    </source>
</evidence>
<dbReference type="Proteomes" id="UP000014500">
    <property type="component" value="Unassembled WGS sequence"/>
</dbReference>
<dbReference type="EnsemblMetazoa" id="SMAR009535-RA">
    <property type="protein sequence ID" value="SMAR009535-PA"/>
    <property type="gene ID" value="SMAR009535"/>
</dbReference>
<protein>
    <recommendedName>
        <fullName evidence="11">LIM zinc-binding domain-containing protein</fullName>
    </recommendedName>
</protein>
<dbReference type="CDD" id="cd09386">
    <property type="entry name" value="LIM1_LMO4"/>
    <property type="match status" value="1"/>
</dbReference>
<keyword evidence="13" id="KW-1185">Reference proteome</keyword>
<dbReference type="PROSITE" id="PS50023">
    <property type="entry name" value="LIM_DOMAIN_2"/>
    <property type="match status" value="1"/>
</dbReference>
<dbReference type="FunFam" id="2.10.110.10:FF:000006">
    <property type="entry name" value="LIM homeobox transcription factor 1-beta"/>
    <property type="match status" value="1"/>
</dbReference>
<dbReference type="PhylomeDB" id="T1J798"/>
<keyword evidence="8" id="KW-0539">Nucleus</keyword>
<dbReference type="GO" id="GO:0046872">
    <property type="term" value="F:metal ion binding"/>
    <property type="evidence" value="ECO:0007669"/>
    <property type="project" value="UniProtKB-KW"/>
</dbReference>
<evidence type="ECO:0000259" key="11">
    <source>
        <dbReference type="PROSITE" id="PS50023"/>
    </source>
</evidence>
<evidence type="ECO:0000313" key="12">
    <source>
        <dbReference type="EnsemblMetazoa" id="SMAR009535-PA"/>
    </source>
</evidence>
<dbReference type="STRING" id="126957.T1J798"/>
<evidence type="ECO:0000256" key="9">
    <source>
        <dbReference type="PROSITE-ProRule" id="PRU00125"/>
    </source>
</evidence>
<keyword evidence="2 9" id="KW-0479">Metal-binding</keyword>
<accession>T1J798</accession>
<evidence type="ECO:0000256" key="6">
    <source>
        <dbReference type="ARBA" id="ARBA00023125"/>
    </source>
</evidence>
<dbReference type="GO" id="GO:0003677">
    <property type="term" value="F:DNA binding"/>
    <property type="evidence" value="ECO:0007669"/>
    <property type="project" value="UniProtKB-KW"/>
</dbReference>
<feature type="domain" description="LIM zinc-binding" evidence="11">
    <location>
        <begin position="52"/>
        <end position="114"/>
    </location>
</feature>
<dbReference type="PANTHER" id="PTHR45787:SF13">
    <property type="entry name" value="LD11652P"/>
    <property type="match status" value="1"/>
</dbReference>
<evidence type="ECO:0000256" key="1">
    <source>
        <dbReference type="ARBA" id="ARBA00004123"/>
    </source>
</evidence>
<dbReference type="Gene3D" id="2.10.110.10">
    <property type="entry name" value="Cysteine Rich Protein"/>
    <property type="match status" value="1"/>
</dbReference>
<evidence type="ECO:0000256" key="10">
    <source>
        <dbReference type="SAM" id="MobiDB-lite"/>
    </source>
</evidence>
<dbReference type="PANTHER" id="PTHR45787">
    <property type="entry name" value="LD11652P"/>
    <property type="match status" value="1"/>
</dbReference>
<evidence type="ECO:0000256" key="7">
    <source>
        <dbReference type="ARBA" id="ARBA00023155"/>
    </source>
</evidence>
<evidence type="ECO:0000313" key="13">
    <source>
        <dbReference type="Proteomes" id="UP000014500"/>
    </source>
</evidence>
<keyword evidence="3" id="KW-0677">Repeat</keyword>
<dbReference type="SMART" id="SM00132">
    <property type="entry name" value="LIM"/>
    <property type="match status" value="1"/>
</dbReference>
<sequence length="121" mass="12754">MNPNQSAVGVVDSLPPHHQQQSGHVGPNMLTSHGAGPTSGLCSAGAMNGTLRSCGGCGGKIIDRFLLHALDRYWHTACLKCSCCGATLADIGGSCFTKAGMILCKSDYIREKLINYTKTRN</sequence>
<evidence type="ECO:0000256" key="2">
    <source>
        <dbReference type="ARBA" id="ARBA00022723"/>
    </source>
</evidence>
<reference evidence="12" key="2">
    <citation type="submission" date="2015-02" db="UniProtKB">
        <authorList>
            <consortium name="EnsemblMetazoa"/>
        </authorList>
    </citation>
    <scope>IDENTIFICATION</scope>
</reference>
<reference evidence="13" key="1">
    <citation type="submission" date="2011-05" db="EMBL/GenBank/DDBJ databases">
        <authorList>
            <person name="Richards S.R."/>
            <person name="Qu J."/>
            <person name="Jiang H."/>
            <person name="Jhangiani S.N."/>
            <person name="Agravi P."/>
            <person name="Goodspeed R."/>
            <person name="Gross S."/>
            <person name="Mandapat C."/>
            <person name="Jackson L."/>
            <person name="Mathew T."/>
            <person name="Pu L."/>
            <person name="Thornton R."/>
            <person name="Saada N."/>
            <person name="Wilczek-Boney K.B."/>
            <person name="Lee S."/>
            <person name="Kovar C."/>
            <person name="Wu Y."/>
            <person name="Scherer S.E."/>
            <person name="Worley K.C."/>
            <person name="Muzny D.M."/>
            <person name="Gibbs R."/>
        </authorList>
    </citation>
    <scope>NUCLEOTIDE SEQUENCE</scope>
    <source>
        <strain evidence="13">Brora</strain>
    </source>
</reference>
<proteinExistence type="predicted"/>
<dbReference type="AlphaFoldDB" id="T1J798"/>
<name>T1J798_STRMM</name>
<dbReference type="InterPro" id="IPR001781">
    <property type="entry name" value="Znf_LIM"/>
</dbReference>
<evidence type="ECO:0000256" key="8">
    <source>
        <dbReference type="ARBA" id="ARBA00023242"/>
    </source>
</evidence>
<comment type="subcellular location">
    <subcellularLocation>
        <location evidence="1">Nucleus</location>
    </subcellularLocation>
</comment>
<dbReference type="Pfam" id="PF00412">
    <property type="entry name" value="LIM"/>
    <property type="match status" value="1"/>
</dbReference>
<feature type="region of interest" description="Disordered" evidence="10">
    <location>
        <begin position="1"/>
        <end position="30"/>
    </location>
</feature>
<dbReference type="PROSITE" id="PS00478">
    <property type="entry name" value="LIM_DOMAIN_1"/>
    <property type="match status" value="1"/>
</dbReference>
<organism evidence="12 13">
    <name type="scientific">Strigamia maritima</name>
    <name type="common">European centipede</name>
    <name type="synonym">Geophilus maritimus</name>
    <dbReference type="NCBI Taxonomy" id="126957"/>
    <lineage>
        <taxon>Eukaryota</taxon>
        <taxon>Metazoa</taxon>
        <taxon>Ecdysozoa</taxon>
        <taxon>Arthropoda</taxon>
        <taxon>Myriapoda</taxon>
        <taxon>Chilopoda</taxon>
        <taxon>Pleurostigmophora</taxon>
        <taxon>Geophilomorpha</taxon>
        <taxon>Linotaeniidae</taxon>
        <taxon>Strigamia</taxon>
    </lineage>
</organism>
<keyword evidence="4 9" id="KW-0862">Zinc</keyword>
<dbReference type="HOGENOM" id="CLU_2040992_0_0_1"/>
<keyword evidence="7" id="KW-0371">Homeobox</keyword>